<proteinExistence type="predicted"/>
<sequence>MNGTIPEYPRTITE</sequence>
<keyword evidence="2" id="KW-1185">Reference proteome</keyword>
<evidence type="ECO:0000313" key="2">
    <source>
        <dbReference type="Proteomes" id="UP000008281"/>
    </source>
</evidence>
<dbReference type="InParanoid" id="E3NDK6"/>
<reference evidence="1" key="1">
    <citation type="submission" date="2007-07" db="EMBL/GenBank/DDBJ databases">
        <title>PCAP assembly of the Caenorhabditis remanei genome.</title>
        <authorList>
            <consortium name="The Caenorhabditis remanei Sequencing Consortium"/>
            <person name="Wilson R.K."/>
        </authorList>
    </citation>
    <scope>NUCLEOTIDE SEQUENCE [LARGE SCALE GENOMIC DNA]</scope>
    <source>
        <strain evidence="1">PB4641</strain>
    </source>
</reference>
<organism evidence="2">
    <name type="scientific">Caenorhabditis remanei</name>
    <name type="common">Caenorhabditis vulgaris</name>
    <dbReference type="NCBI Taxonomy" id="31234"/>
    <lineage>
        <taxon>Eukaryota</taxon>
        <taxon>Metazoa</taxon>
        <taxon>Ecdysozoa</taxon>
        <taxon>Nematoda</taxon>
        <taxon>Chromadorea</taxon>
        <taxon>Rhabditida</taxon>
        <taxon>Rhabditina</taxon>
        <taxon>Rhabditomorpha</taxon>
        <taxon>Rhabditoidea</taxon>
        <taxon>Rhabditidae</taxon>
        <taxon>Peloderinae</taxon>
        <taxon>Caenorhabditis</taxon>
    </lineage>
</organism>
<dbReference type="EMBL" id="DS268611">
    <property type="protein sequence ID" value="EFO94051.1"/>
    <property type="molecule type" value="Genomic_DNA"/>
</dbReference>
<evidence type="ECO:0000313" key="1">
    <source>
        <dbReference type="EMBL" id="EFO94051.1"/>
    </source>
</evidence>
<accession>E3NDK6</accession>
<protein>
    <submittedName>
        <fullName evidence="1">Uncharacterized protein</fullName>
    </submittedName>
</protein>
<dbReference type="Proteomes" id="UP000008281">
    <property type="component" value="Unassembled WGS sequence"/>
</dbReference>
<gene>
    <name evidence="1" type="ORF">CRE_27853</name>
</gene>
<name>E3NDK6_CAERE</name>